<evidence type="ECO:0000256" key="1">
    <source>
        <dbReference type="SAM" id="Phobius"/>
    </source>
</evidence>
<keyword evidence="1" id="KW-1133">Transmembrane helix</keyword>
<dbReference type="EMBL" id="AZFX01000072">
    <property type="protein sequence ID" value="KRM08873.1"/>
    <property type="molecule type" value="Genomic_DNA"/>
</dbReference>
<keyword evidence="3" id="KW-1185">Reference proteome</keyword>
<evidence type="ECO:0000313" key="3">
    <source>
        <dbReference type="Proteomes" id="UP000051315"/>
    </source>
</evidence>
<comment type="caution">
    <text evidence="2">The sequence shown here is derived from an EMBL/GenBank/DDBJ whole genome shotgun (WGS) entry which is preliminary data.</text>
</comment>
<organism evidence="2 3">
    <name type="scientific">Lapidilactobacillus concavus DSM 17758</name>
    <dbReference type="NCBI Taxonomy" id="1423735"/>
    <lineage>
        <taxon>Bacteria</taxon>
        <taxon>Bacillati</taxon>
        <taxon>Bacillota</taxon>
        <taxon>Bacilli</taxon>
        <taxon>Lactobacillales</taxon>
        <taxon>Lactobacillaceae</taxon>
        <taxon>Lapidilactobacillus</taxon>
    </lineage>
</organism>
<dbReference type="PATRIC" id="fig|1423735.3.peg.258"/>
<dbReference type="Proteomes" id="UP000051315">
    <property type="component" value="Unassembled WGS sequence"/>
</dbReference>
<accession>A0A0R1W096</accession>
<sequence length="78" mass="9104">MKSPYKKWPLKQQNKLNRFTRHFVKNHKNNQIGKIPYLVVLLALIILQLTPQLVVLMNSQFANYFNSSFNILKDGSDG</sequence>
<keyword evidence="1" id="KW-0812">Transmembrane</keyword>
<gene>
    <name evidence="2" type="ORF">FC15_GL000252</name>
</gene>
<evidence type="ECO:0000313" key="2">
    <source>
        <dbReference type="EMBL" id="KRM08873.1"/>
    </source>
</evidence>
<protein>
    <submittedName>
        <fullName evidence="2">Uncharacterized protein</fullName>
    </submittedName>
</protein>
<dbReference type="AlphaFoldDB" id="A0A0R1W096"/>
<name>A0A0R1W096_9LACO</name>
<keyword evidence="1" id="KW-0472">Membrane</keyword>
<feature type="transmembrane region" description="Helical" evidence="1">
    <location>
        <begin position="35"/>
        <end position="57"/>
    </location>
</feature>
<proteinExistence type="predicted"/>
<reference evidence="2 3" key="1">
    <citation type="journal article" date="2015" name="Genome Announc.">
        <title>Expanding the biotechnology potential of lactobacilli through comparative genomics of 213 strains and associated genera.</title>
        <authorList>
            <person name="Sun Z."/>
            <person name="Harris H.M."/>
            <person name="McCann A."/>
            <person name="Guo C."/>
            <person name="Argimon S."/>
            <person name="Zhang W."/>
            <person name="Yang X."/>
            <person name="Jeffery I.B."/>
            <person name="Cooney J.C."/>
            <person name="Kagawa T.F."/>
            <person name="Liu W."/>
            <person name="Song Y."/>
            <person name="Salvetti E."/>
            <person name="Wrobel A."/>
            <person name="Rasinkangas P."/>
            <person name="Parkhill J."/>
            <person name="Rea M.C."/>
            <person name="O'Sullivan O."/>
            <person name="Ritari J."/>
            <person name="Douillard F.P."/>
            <person name="Paul Ross R."/>
            <person name="Yang R."/>
            <person name="Briner A.E."/>
            <person name="Felis G.E."/>
            <person name="de Vos W.M."/>
            <person name="Barrangou R."/>
            <person name="Klaenhammer T.R."/>
            <person name="Caufield P.W."/>
            <person name="Cui Y."/>
            <person name="Zhang H."/>
            <person name="O'Toole P.W."/>
        </authorList>
    </citation>
    <scope>NUCLEOTIDE SEQUENCE [LARGE SCALE GENOMIC DNA]</scope>
    <source>
        <strain evidence="2 3">DSM 17758</strain>
    </source>
</reference>